<dbReference type="Pfam" id="PF00095">
    <property type="entry name" value="WAP"/>
    <property type="match status" value="1"/>
</dbReference>
<proteinExistence type="evidence at transcript level"/>
<evidence type="ECO:0000259" key="2">
    <source>
        <dbReference type="Pfam" id="PF00095"/>
    </source>
</evidence>
<feature type="domain" description="WAP" evidence="2">
    <location>
        <begin position="32"/>
        <end position="61"/>
    </location>
</feature>
<accession>K9IFU2</accession>
<feature type="chain" id="PRO_5003930818" evidence="1">
    <location>
        <begin position="25"/>
        <end position="71"/>
    </location>
</feature>
<name>K9IFU2_DESRO</name>
<dbReference type="SUPFAM" id="SSF57256">
    <property type="entry name" value="Elafin-like"/>
    <property type="match status" value="1"/>
</dbReference>
<feature type="signal peptide" evidence="1">
    <location>
        <begin position="1"/>
        <end position="24"/>
    </location>
</feature>
<dbReference type="EMBL" id="GABZ01008772">
    <property type="protein sequence ID" value="JAA44753.1"/>
    <property type="molecule type" value="mRNA"/>
</dbReference>
<reference evidence="3" key="1">
    <citation type="submission" date="2012-11" db="EMBL/GenBank/DDBJ databases">
        <title>The Vampirome: Transcriptome and Proteome Analysis of the Submandibular and Accessory Glands of the Vampire Bat and Vector of Human Rabies, Desmodus rotundus.</title>
        <authorList>
            <person name="Francischetti I.M.B."/>
            <person name="Assumpcao T.C.F."/>
            <person name="Ma D."/>
            <person name="Vicente E.C."/>
            <person name="Ribeiro J.M.C."/>
        </authorList>
    </citation>
    <scope>NUCLEOTIDE SEQUENCE</scope>
    <source>
        <tissue evidence="3">Salivary gland</tissue>
    </source>
</reference>
<protein>
    <submittedName>
        <fullName evidence="3">Putative secreted protein</fullName>
    </submittedName>
</protein>
<dbReference type="InterPro" id="IPR036645">
    <property type="entry name" value="Elafin-like_sf"/>
</dbReference>
<dbReference type="GO" id="GO:0030414">
    <property type="term" value="F:peptidase inhibitor activity"/>
    <property type="evidence" value="ECO:0007669"/>
    <property type="project" value="InterPro"/>
</dbReference>
<keyword evidence="1" id="KW-0732">Signal</keyword>
<evidence type="ECO:0000256" key="1">
    <source>
        <dbReference type="SAM" id="SignalP"/>
    </source>
</evidence>
<dbReference type="Gene3D" id="4.10.75.10">
    <property type="entry name" value="Elafin-like"/>
    <property type="match status" value="1"/>
</dbReference>
<dbReference type="GO" id="GO:0005576">
    <property type="term" value="C:extracellular region"/>
    <property type="evidence" value="ECO:0007669"/>
    <property type="project" value="InterPro"/>
</dbReference>
<organism evidence="3">
    <name type="scientific">Desmodus rotundus</name>
    <name type="common">Vampire bat</name>
    <dbReference type="NCBI Taxonomy" id="9430"/>
    <lineage>
        <taxon>Eukaryota</taxon>
        <taxon>Metazoa</taxon>
        <taxon>Chordata</taxon>
        <taxon>Craniata</taxon>
        <taxon>Vertebrata</taxon>
        <taxon>Euteleostomi</taxon>
        <taxon>Mammalia</taxon>
        <taxon>Eutheria</taxon>
        <taxon>Laurasiatheria</taxon>
        <taxon>Chiroptera</taxon>
        <taxon>Yangochiroptera</taxon>
        <taxon>Phyllostomidae</taxon>
        <taxon>Desmodontinae</taxon>
        <taxon>Desmodus</taxon>
    </lineage>
</organism>
<dbReference type="AlphaFoldDB" id="K9IFU2"/>
<evidence type="ECO:0000313" key="3">
    <source>
        <dbReference type="EMBL" id="JAA44753.1"/>
    </source>
</evidence>
<sequence length="71" mass="7470">MKLAGFLLLVTITFLSLEVQDLQAAVPPLKLLGACIEFCSSSLDCDPGERCVSNGCGHICAADLSTDEDLP</sequence>
<dbReference type="InterPro" id="IPR008197">
    <property type="entry name" value="WAP_dom"/>
</dbReference>